<dbReference type="InterPro" id="IPR011853">
    <property type="entry name" value="TRAP_DctM-Dct_fused"/>
</dbReference>
<keyword evidence="1" id="KW-1133">Transmembrane helix</keyword>
<feature type="transmembrane region" description="Helical" evidence="1">
    <location>
        <begin position="190"/>
        <end position="213"/>
    </location>
</feature>
<accession>A0A2V2ZMF5</accession>
<evidence type="ECO:0000313" key="3">
    <source>
        <dbReference type="EMBL" id="PWW20854.1"/>
    </source>
</evidence>
<dbReference type="RefSeq" id="WP_110066911.1">
    <property type="nucleotide sequence ID" value="NZ_QGTW01000014.1"/>
</dbReference>
<evidence type="ECO:0000313" key="4">
    <source>
        <dbReference type="Proteomes" id="UP000247150"/>
    </source>
</evidence>
<feature type="transmembrane region" description="Helical" evidence="1">
    <location>
        <begin position="91"/>
        <end position="109"/>
    </location>
</feature>
<gene>
    <name evidence="3" type="ORF">DFO73_114147</name>
</gene>
<feature type="transmembrane region" description="Helical" evidence="1">
    <location>
        <begin position="60"/>
        <end position="79"/>
    </location>
</feature>
<protein>
    <submittedName>
        <fullName evidence="3">TRAP transporter 4TM/12TM fusion protein</fullName>
    </submittedName>
</protein>
<proteinExistence type="predicted"/>
<feature type="transmembrane region" description="Helical" evidence="1">
    <location>
        <begin position="27"/>
        <end position="48"/>
    </location>
</feature>
<feature type="domain" description="TRAP C4-dicarboxylate transport system permease DctM subunit" evidence="2">
    <location>
        <begin position="132"/>
        <end position="564"/>
    </location>
</feature>
<sequence>MSQLANQVQNEEEILKKYDSDFRTRDYVGLTAKVVTGILIIWALFQLYTSSLGILEAIKMRAWHLGFLLILSFLIYPATKKSAASRTLPTIWDMICILLTLISIGYLLLTYDTFARERFGIHVEMDYYMAAIGILVVFEASRRVIGNALTIICAIFLIYNFVGAYIPGALGHVGFSFERVTDIMFWGSQGLFGIALGVSATYIFLFVLFGAFLKNSGFTDFINDIALSIAGWTAGGPAKVSVIGSGFMGMVNGSAVANVVTTGAVTIPLMKKTGYKSKFAGAVEAVASTGGQFAPPIMGAAGFIMAEFLGVPYRTIMLAAIIPAFLYYVTVFMVVHFEAKRIGLTGISKENIPNMVIVLKDRGHLLLPLIILIGLLSTGVTPLYAAVFALISTVLASWLRKSTRMNFKMIVDSLVEGSKGAIGVGIACAIVGVVVGTISLTSLGLTLGNNILALAGDNLIIAAILTMLISIVLGMGIPATAAYIIVATIAAPLLVKLGVPPLAAHMFAFFYSALSNITPPVALASYAAAGLAGAPPNKVGIEAMRIGITGFIIPFFFLFNPVLLFNGETVTESLIAMATSTIGVVCLAGGLQGWFLTKTNLIQRLALFVTAFLMIKPTLLTDIIGLSILAAIIIWQKIASVNIEDQKTNDVSETTSNISG</sequence>
<dbReference type="Proteomes" id="UP000247150">
    <property type="component" value="Unassembled WGS sequence"/>
</dbReference>
<dbReference type="NCBIfam" id="TIGR02123">
    <property type="entry name" value="TRAP_fused"/>
    <property type="match status" value="1"/>
</dbReference>
<feature type="transmembrane region" description="Helical" evidence="1">
    <location>
        <begin position="420"/>
        <end position="440"/>
    </location>
</feature>
<organism evidence="3 4">
    <name type="scientific">Cytobacillus oceanisediminis</name>
    <dbReference type="NCBI Taxonomy" id="665099"/>
    <lineage>
        <taxon>Bacteria</taxon>
        <taxon>Bacillati</taxon>
        <taxon>Bacillota</taxon>
        <taxon>Bacilli</taxon>
        <taxon>Bacillales</taxon>
        <taxon>Bacillaceae</taxon>
        <taxon>Cytobacillus</taxon>
    </lineage>
</organism>
<evidence type="ECO:0000256" key="1">
    <source>
        <dbReference type="SAM" id="Phobius"/>
    </source>
</evidence>
<dbReference type="EMBL" id="QGTW01000014">
    <property type="protein sequence ID" value="PWW20854.1"/>
    <property type="molecule type" value="Genomic_DNA"/>
</dbReference>
<name>A0A2V2ZMF5_9BACI</name>
<feature type="transmembrane region" description="Helical" evidence="1">
    <location>
        <begin position="607"/>
        <end position="635"/>
    </location>
</feature>
<keyword evidence="1" id="KW-0472">Membrane</keyword>
<feature type="transmembrane region" description="Helical" evidence="1">
    <location>
        <begin position="145"/>
        <end position="170"/>
    </location>
</feature>
<dbReference type="PANTHER" id="PTHR43849">
    <property type="entry name" value="BLL3936 PROTEIN"/>
    <property type="match status" value="1"/>
</dbReference>
<reference evidence="3 4" key="1">
    <citation type="submission" date="2018-05" db="EMBL/GenBank/DDBJ databases">
        <title>Freshwater and sediment microbial communities from various areas in North America, analyzing microbe dynamics in response to fracking.</title>
        <authorList>
            <person name="Lamendella R."/>
        </authorList>
    </citation>
    <scope>NUCLEOTIDE SEQUENCE [LARGE SCALE GENOMIC DNA]</scope>
    <source>
        <strain evidence="3 4">15_TX</strain>
    </source>
</reference>
<dbReference type="PANTHER" id="PTHR43849:SF2">
    <property type="entry name" value="BLL3936 PROTEIN"/>
    <property type="match status" value="1"/>
</dbReference>
<comment type="caution">
    <text evidence="3">The sequence shown here is derived from an EMBL/GenBank/DDBJ whole genome shotgun (WGS) entry which is preliminary data.</text>
</comment>
<feature type="transmembrane region" description="Helical" evidence="1">
    <location>
        <begin position="573"/>
        <end position="595"/>
    </location>
</feature>
<feature type="transmembrane region" description="Helical" evidence="1">
    <location>
        <begin position="546"/>
        <end position="567"/>
    </location>
</feature>
<evidence type="ECO:0000259" key="2">
    <source>
        <dbReference type="Pfam" id="PF06808"/>
    </source>
</evidence>
<dbReference type="OrthoDB" id="9759894at2"/>
<keyword evidence="1" id="KW-0812">Transmembrane</keyword>
<dbReference type="InterPro" id="IPR010656">
    <property type="entry name" value="DctM"/>
</dbReference>
<feature type="transmembrane region" description="Helical" evidence="1">
    <location>
        <begin position="356"/>
        <end position="376"/>
    </location>
</feature>
<feature type="transmembrane region" description="Helical" evidence="1">
    <location>
        <begin position="517"/>
        <end position="534"/>
    </location>
</feature>
<feature type="transmembrane region" description="Helical" evidence="1">
    <location>
        <begin position="279"/>
        <end position="304"/>
    </location>
</feature>
<dbReference type="AlphaFoldDB" id="A0A2V2ZMF5"/>
<feature type="transmembrane region" description="Helical" evidence="1">
    <location>
        <begin position="316"/>
        <end position="335"/>
    </location>
</feature>
<dbReference type="Pfam" id="PF06808">
    <property type="entry name" value="DctM"/>
    <property type="match status" value="1"/>
</dbReference>
<feature type="transmembrane region" description="Helical" evidence="1">
    <location>
        <begin position="460"/>
        <end position="486"/>
    </location>
</feature>